<dbReference type="InterPro" id="IPR050490">
    <property type="entry name" value="Bact_solute-bd_prot1"/>
</dbReference>
<dbReference type="PANTHER" id="PTHR43649:SF12">
    <property type="entry name" value="DIACETYLCHITOBIOSE BINDING PROTEIN DASA"/>
    <property type="match status" value="1"/>
</dbReference>
<evidence type="ECO:0000256" key="1">
    <source>
        <dbReference type="SAM" id="SignalP"/>
    </source>
</evidence>
<keyword evidence="1" id="KW-0732">Signal</keyword>
<dbReference type="Proteomes" id="UP000663937">
    <property type="component" value="Chromosome"/>
</dbReference>
<proteinExistence type="predicted"/>
<dbReference type="PANTHER" id="PTHR43649">
    <property type="entry name" value="ARABINOSE-BINDING PROTEIN-RELATED"/>
    <property type="match status" value="1"/>
</dbReference>
<dbReference type="AlphaFoldDB" id="A0A8A4ZDX6"/>
<gene>
    <name evidence="2" type="ORF">J4E96_00640</name>
</gene>
<dbReference type="EMBL" id="CP071868">
    <property type="protein sequence ID" value="QTE29611.1"/>
    <property type="molecule type" value="Genomic_DNA"/>
</dbReference>
<evidence type="ECO:0000313" key="3">
    <source>
        <dbReference type="Proteomes" id="UP000663937"/>
    </source>
</evidence>
<dbReference type="SUPFAM" id="SSF53850">
    <property type="entry name" value="Periplasmic binding protein-like II"/>
    <property type="match status" value="1"/>
</dbReference>
<dbReference type="InterPro" id="IPR006059">
    <property type="entry name" value="SBP"/>
</dbReference>
<feature type="chain" id="PRO_5039387358" evidence="1">
    <location>
        <begin position="26"/>
        <end position="454"/>
    </location>
</feature>
<protein>
    <submittedName>
        <fullName evidence="2">Extracellular solute-binding protein</fullName>
    </submittedName>
</protein>
<dbReference type="RefSeq" id="WP_227423903.1">
    <property type="nucleotide sequence ID" value="NZ_CP071868.1"/>
</dbReference>
<feature type="signal peptide" evidence="1">
    <location>
        <begin position="1"/>
        <end position="25"/>
    </location>
</feature>
<accession>A0A8A4ZDX6</accession>
<dbReference type="Gene3D" id="3.40.190.10">
    <property type="entry name" value="Periplasmic binding protein-like II"/>
    <property type="match status" value="2"/>
</dbReference>
<sequence>MKNVAPARWVGLLTAAAVLSLAACAPGAENADADPTAPDAAIRTDAAELGDVTLTVWDQEVRGGQNEQIEALNAAFQDAYPNITIDRVSQSFDDLATTLRLALTDNEAPDVVQANNGRNTMGAFVAADQLLALNDYADAYGWRDRFPASVLQYSTYSADGSVFGEGNIYGLPQVGEVVGVFYSKAKLAALGLEVPETWTEFDAALEAAKAAGEIPMQLGNIEAWPAGHVFGPLQAATVDPADITKLGLGNAGTSWATPENEEAAATLQGWVDAGYVNDGPNGTDYDAAWQALAAGDGVFLIGGSWLAADLEDAMGDDVGFFAPAAQAGGEIATTGGTGLPFAVTTASENPDAAAAYIDFLTTDAAMETIAETGNLPVNRTAELAPADGVQSDVYGVFDDVSVNGSLLPYLDYATPTFGDTLGQSLQDLIAGQVTPAEFTAALEADYGEFTGSAG</sequence>
<reference evidence="2" key="1">
    <citation type="submission" date="2021-03" db="EMBL/GenBank/DDBJ databases">
        <title>Pengzhenrongella sicca gen. nov., sp. nov., a new member of suborder Micrococcineae isolated from High-Arctic tundra soil.</title>
        <authorList>
            <person name="Peng F."/>
        </authorList>
    </citation>
    <scope>NUCLEOTIDE SEQUENCE</scope>
    <source>
        <strain evidence="2">LRZ-2</strain>
    </source>
</reference>
<dbReference type="KEGG" id="psic:J4E96_00640"/>
<dbReference type="PROSITE" id="PS51257">
    <property type="entry name" value="PROKAR_LIPOPROTEIN"/>
    <property type="match status" value="1"/>
</dbReference>
<dbReference type="Pfam" id="PF01547">
    <property type="entry name" value="SBP_bac_1"/>
    <property type="match status" value="1"/>
</dbReference>
<evidence type="ECO:0000313" key="2">
    <source>
        <dbReference type="EMBL" id="QTE29611.1"/>
    </source>
</evidence>
<name>A0A8A4ZDX6_9MICO</name>
<keyword evidence="3" id="KW-1185">Reference proteome</keyword>
<organism evidence="2 3">
    <name type="scientific">Pengzhenrongella sicca</name>
    <dbReference type="NCBI Taxonomy" id="2819238"/>
    <lineage>
        <taxon>Bacteria</taxon>
        <taxon>Bacillati</taxon>
        <taxon>Actinomycetota</taxon>
        <taxon>Actinomycetes</taxon>
        <taxon>Micrococcales</taxon>
        <taxon>Pengzhenrongella</taxon>
    </lineage>
</organism>